<accession>A0A926E1R6</accession>
<evidence type="ECO:0000256" key="4">
    <source>
        <dbReference type="ARBA" id="ARBA00022777"/>
    </source>
</evidence>
<keyword evidence="9" id="KW-1185">Reference proteome</keyword>
<dbReference type="Gene3D" id="3.30.450.20">
    <property type="entry name" value="PAS domain"/>
    <property type="match status" value="1"/>
</dbReference>
<dbReference type="SMART" id="SM00387">
    <property type="entry name" value="HATPase_c"/>
    <property type="match status" value="1"/>
</dbReference>
<dbReference type="Proteomes" id="UP000610760">
    <property type="component" value="Unassembled WGS sequence"/>
</dbReference>
<sequence>MYISNSFMAVFIVIILCILVFMVTMAKTRQLLLIHKYYFVASAMIITWLLALIAVKFTDPNDTWLLWVWDSTTYIGCAVTPVFSVLFSIAFSKGYEKKMPRKYYWLFAVPILTNIIVWTNPFHHLFYRHFALDNTSVVFGPYMYVHTLYTFGCSIAAMIIIVRCAIKTRTKLHIQQAILFSVGILIPIVVSVLVMLRIVEATFAVTPLSFVVTIGFNGFLIYRLHLFDVKPVAMQHLIDVMSDCYLVTDLSGIVINYNQPFKEIFGSQYGIRENLHLKDCLKDEDVENKTGIYNLLTAIESCQNSHSAISYEQAISAYRDGELKKFYYMAEISPLTVKGEVCGYLAIFKDVTNLKDNMQKLQDSQLKMMERERLAFLGQMVGGLAHNLKTPIMSVAGSASAIENLVQECRESIGDLEVTPDDYREIYGEMNGWLQKVHDACSYMSDIISAVKGQASNMSESENAEFSIDETLKRVTLLLRHELLSSGCVLRVENHIDEEIYLNGDINNLVQVINNLVSNAIDAQKPQGKRDIVVGIGKDGASFTITVKDYGCGIPPEVRRKLFKQMITSKGTMGTGLGVFISDSVIRAKFDGTMWAEENPEGGSIFGIAIPLENVKFTSNQAAGRVKNI</sequence>
<keyword evidence="5" id="KW-0902">Two-component regulatory system</keyword>
<evidence type="ECO:0000256" key="3">
    <source>
        <dbReference type="ARBA" id="ARBA00022553"/>
    </source>
</evidence>
<protein>
    <recommendedName>
        <fullName evidence="2">histidine kinase</fullName>
        <ecNumber evidence="2">2.7.13.3</ecNumber>
    </recommendedName>
</protein>
<feature type="transmembrane region" description="Helical" evidence="6">
    <location>
        <begin position="103"/>
        <end position="123"/>
    </location>
</feature>
<dbReference type="InterPro" id="IPR031621">
    <property type="entry name" value="HisKA_7TM"/>
</dbReference>
<dbReference type="SUPFAM" id="SSF55785">
    <property type="entry name" value="PYP-like sensor domain (PAS domain)"/>
    <property type="match status" value="1"/>
</dbReference>
<dbReference type="RefSeq" id="WP_249294992.1">
    <property type="nucleotide sequence ID" value="NZ_JACRSV010000002.1"/>
</dbReference>
<evidence type="ECO:0000256" key="2">
    <source>
        <dbReference type="ARBA" id="ARBA00012438"/>
    </source>
</evidence>
<dbReference type="InterPro" id="IPR035965">
    <property type="entry name" value="PAS-like_dom_sf"/>
</dbReference>
<dbReference type="InterPro" id="IPR005467">
    <property type="entry name" value="His_kinase_dom"/>
</dbReference>
<feature type="transmembrane region" description="Helical" evidence="6">
    <location>
        <begin position="204"/>
        <end position="224"/>
    </location>
</feature>
<dbReference type="PRINTS" id="PR00344">
    <property type="entry name" value="BCTRLSENSOR"/>
</dbReference>
<dbReference type="InterPro" id="IPR004358">
    <property type="entry name" value="Sig_transdc_His_kin-like_C"/>
</dbReference>
<feature type="domain" description="Histidine kinase" evidence="7">
    <location>
        <begin position="383"/>
        <end position="614"/>
    </location>
</feature>
<evidence type="ECO:0000256" key="5">
    <source>
        <dbReference type="ARBA" id="ARBA00023012"/>
    </source>
</evidence>
<name>A0A926E1R6_9FIRM</name>
<dbReference type="Pfam" id="PF02518">
    <property type="entry name" value="HATPase_c"/>
    <property type="match status" value="1"/>
</dbReference>
<comment type="caution">
    <text evidence="8">The sequence shown here is derived from an EMBL/GenBank/DDBJ whole genome shotgun (WGS) entry which is preliminary data.</text>
</comment>
<keyword evidence="6" id="KW-0472">Membrane</keyword>
<keyword evidence="6" id="KW-1133">Transmembrane helix</keyword>
<dbReference type="Pfam" id="PF16927">
    <property type="entry name" value="HisKA_7TM"/>
    <property type="match status" value="1"/>
</dbReference>
<evidence type="ECO:0000256" key="6">
    <source>
        <dbReference type="SAM" id="Phobius"/>
    </source>
</evidence>
<reference evidence="8" key="1">
    <citation type="submission" date="2020-08" db="EMBL/GenBank/DDBJ databases">
        <title>Genome public.</title>
        <authorList>
            <person name="Liu C."/>
            <person name="Sun Q."/>
        </authorList>
    </citation>
    <scope>NUCLEOTIDE SEQUENCE</scope>
    <source>
        <strain evidence="8">NSJ-33</strain>
    </source>
</reference>
<keyword evidence="3" id="KW-0597">Phosphoprotein</keyword>
<proteinExistence type="predicted"/>
<dbReference type="PANTHER" id="PTHR43065">
    <property type="entry name" value="SENSOR HISTIDINE KINASE"/>
    <property type="match status" value="1"/>
</dbReference>
<dbReference type="Gene3D" id="3.30.565.10">
    <property type="entry name" value="Histidine kinase-like ATPase, C-terminal domain"/>
    <property type="match status" value="1"/>
</dbReference>
<feature type="transmembrane region" description="Helical" evidence="6">
    <location>
        <begin position="143"/>
        <end position="166"/>
    </location>
</feature>
<dbReference type="EC" id="2.7.13.3" evidence="2"/>
<dbReference type="PANTHER" id="PTHR43065:SF42">
    <property type="entry name" value="TWO-COMPONENT SENSOR PPRA"/>
    <property type="match status" value="1"/>
</dbReference>
<dbReference type="PROSITE" id="PS50109">
    <property type="entry name" value="HIS_KIN"/>
    <property type="match status" value="1"/>
</dbReference>
<dbReference type="CDD" id="cd00082">
    <property type="entry name" value="HisKA"/>
    <property type="match status" value="1"/>
</dbReference>
<dbReference type="Pfam" id="PF13426">
    <property type="entry name" value="PAS_9"/>
    <property type="match status" value="1"/>
</dbReference>
<dbReference type="InterPro" id="IPR003594">
    <property type="entry name" value="HATPase_dom"/>
</dbReference>
<dbReference type="AlphaFoldDB" id="A0A926E1R6"/>
<feature type="transmembrane region" description="Helical" evidence="6">
    <location>
        <begin position="6"/>
        <end position="25"/>
    </location>
</feature>
<dbReference type="InterPro" id="IPR036890">
    <property type="entry name" value="HATPase_C_sf"/>
</dbReference>
<dbReference type="GO" id="GO:0000155">
    <property type="term" value="F:phosphorelay sensor kinase activity"/>
    <property type="evidence" value="ECO:0007669"/>
    <property type="project" value="InterPro"/>
</dbReference>
<evidence type="ECO:0000256" key="1">
    <source>
        <dbReference type="ARBA" id="ARBA00000085"/>
    </source>
</evidence>
<evidence type="ECO:0000313" key="8">
    <source>
        <dbReference type="EMBL" id="MBC8560029.1"/>
    </source>
</evidence>
<comment type="catalytic activity">
    <reaction evidence="1">
        <text>ATP + protein L-histidine = ADP + protein N-phospho-L-histidine.</text>
        <dbReference type="EC" id="2.7.13.3"/>
    </reaction>
</comment>
<dbReference type="EMBL" id="JACRSV010000002">
    <property type="protein sequence ID" value="MBC8560029.1"/>
    <property type="molecule type" value="Genomic_DNA"/>
</dbReference>
<keyword evidence="4" id="KW-0808">Transferase</keyword>
<evidence type="ECO:0000259" key="7">
    <source>
        <dbReference type="PROSITE" id="PS50109"/>
    </source>
</evidence>
<organism evidence="8 9">
    <name type="scientific">Fumia xinanensis</name>
    <dbReference type="NCBI Taxonomy" id="2763659"/>
    <lineage>
        <taxon>Bacteria</taxon>
        <taxon>Bacillati</taxon>
        <taxon>Bacillota</taxon>
        <taxon>Clostridia</taxon>
        <taxon>Eubacteriales</taxon>
        <taxon>Oscillospiraceae</taxon>
        <taxon>Fumia</taxon>
    </lineage>
</organism>
<feature type="transmembrane region" description="Helical" evidence="6">
    <location>
        <begin position="67"/>
        <end position="91"/>
    </location>
</feature>
<dbReference type="SUPFAM" id="SSF55874">
    <property type="entry name" value="ATPase domain of HSP90 chaperone/DNA topoisomerase II/histidine kinase"/>
    <property type="match status" value="1"/>
</dbReference>
<dbReference type="InterPro" id="IPR003661">
    <property type="entry name" value="HisK_dim/P_dom"/>
</dbReference>
<feature type="transmembrane region" description="Helical" evidence="6">
    <location>
        <begin position="178"/>
        <end position="198"/>
    </location>
</feature>
<evidence type="ECO:0000313" key="9">
    <source>
        <dbReference type="Proteomes" id="UP000610760"/>
    </source>
</evidence>
<feature type="transmembrane region" description="Helical" evidence="6">
    <location>
        <begin position="37"/>
        <end position="55"/>
    </location>
</feature>
<gene>
    <name evidence="8" type="ORF">H8710_08120</name>
</gene>
<keyword evidence="4" id="KW-0418">Kinase</keyword>
<keyword evidence="6" id="KW-0812">Transmembrane</keyword>
<dbReference type="Gene3D" id="1.10.287.130">
    <property type="match status" value="1"/>
</dbReference>
<dbReference type="InterPro" id="IPR000014">
    <property type="entry name" value="PAS"/>
</dbReference>